<dbReference type="AlphaFoldDB" id="A0A1I7NDQ2"/>
<protein>
    <submittedName>
        <fullName evidence="2">Glutathione S-transferase</fullName>
    </submittedName>
</protein>
<reference evidence="2 3" key="1">
    <citation type="submission" date="2016-10" db="EMBL/GenBank/DDBJ databases">
        <authorList>
            <person name="de Groot N.N."/>
        </authorList>
    </citation>
    <scope>NUCLEOTIDE SEQUENCE [LARGE SCALE GENOMIC DNA]</scope>
    <source>
        <strain evidence="2 3">IPL20</strain>
    </source>
</reference>
<dbReference type="GO" id="GO:0006559">
    <property type="term" value="P:L-phenylalanine catabolic process"/>
    <property type="evidence" value="ECO:0007669"/>
    <property type="project" value="TreeGrafter"/>
</dbReference>
<dbReference type="Proteomes" id="UP000199074">
    <property type="component" value="Unassembled WGS sequence"/>
</dbReference>
<evidence type="ECO:0000313" key="3">
    <source>
        <dbReference type="Proteomes" id="UP000199074"/>
    </source>
</evidence>
<dbReference type="Pfam" id="PF13410">
    <property type="entry name" value="GST_C_2"/>
    <property type="match status" value="1"/>
</dbReference>
<sequence length="225" mass="25126">MKLLIGNRNYSTWSLRPWLVLRHFEIPFEDEVLMLSGESWRETLAERSPTGKVPVLIDGDLVVPETLAIIEYLADLHPEKQIWPANRDDRALARAAASEMHAGFQGLRSHAPMNLRASHSGKVDVELVRKDLHRVEQLWGQLLSRSGGPFLFGAFTAADAMFAPLATRLRTYALPVSDTASAYVEAIYSLPAFQDWLTLALHEPWIVDDDEIDVIQGRVAAGTLA</sequence>
<evidence type="ECO:0000313" key="2">
    <source>
        <dbReference type="EMBL" id="SFV32807.1"/>
    </source>
</evidence>
<dbReference type="Gene3D" id="3.40.30.10">
    <property type="entry name" value="Glutaredoxin"/>
    <property type="match status" value="1"/>
</dbReference>
<keyword evidence="3" id="KW-1185">Reference proteome</keyword>
<dbReference type="InterPro" id="IPR004045">
    <property type="entry name" value="Glutathione_S-Trfase_N"/>
</dbReference>
<dbReference type="GO" id="GO:0004364">
    <property type="term" value="F:glutathione transferase activity"/>
    <property type="evidence" value="ECO:0007669"/>
    <property type="project" value="TreeGrafter"/>
</dbReference>
<dbReference type="PANTHER" id="PTHR42673:SF4">
    <property type="entry name" value="MALEYLACETOACETATE ISOMERASE"/>
    <property type="match status" value="1"/>
</dbReference>
<dbReference type="InterPro" id="IPR036282">
    <property type="entry name" value="Glutathione-S-Trfase_C_sf"/>
</dbReference>
<dbReference type="SUPFAM" id="SSF47616">
    <property type="entry name" value="GST C-terminal domain-like"/>
    <property type="match status" value="1"/>
</dbReference>
<dbReference type="InterPro" id="IPR040079">
    <property type="entry name" value="Glutathione_S-Trfase"/>
</dbReference>
<keyword evidence="2" id="KW-0808">Transferase</keyword>
<organism evidence="2 3">
    <name type="scientific">Devosia crocina</name>
    <dbReference type="NCBI Taxonomy" id="429728"/>
    <lineage>
        <taxon>Bacteria</taxon>
        <taxon>Pseudomonadati</taxon>
        <taxon>Pseudomonadota</taxon>
        <taxon>Alphaproteobacteria</taxon>
        <taxon>Hyphomicrobiales</taxon>
        <taxon>Devosiaceae</taxon>
        <taxon>Devosia</taxon>
    </lineage>
</organism>
<dbReference type="SFLD" id="SFLDG00358">
    <property type="entry name" value="Main_(cytGST)"/>
    <property type="match status" value="1"/>
</dbReference>
<dbReference type="STRING" id="429728.SAMN05216456_1779"/>
<proteinExistence type="predicted"/>
<dbReference type="CDD" id="cd03194">
    <property type="entry name" value="GST_C_3"/>
    <property type="match status" value="1"/>
</dbReference>
<evidence type="ECO:0000259" key="1">
    <source>
        <dbReference type="PROSITE" id="PS50404"/>
    </source>
</evidence>
<dbReference type="OrthoDB" id="9799538at2"/>
<dbReference type="PROSITE" id="PS50404">
    <property type="entry name" value="GST_NTER"/>
    <property type="match status" value="1"/>
</dbReference>
<dbReference type="CDD" id="cd03043">
    <property type="entry name" value="GST_N_1"/>
    <property type="match status" value="1"/>
</dbReference>
<dbReference type="InterPro" id="IPR036249">
    <property type="entry name" value="Thioredoxin-like_sf"/>
</dbReference>
<dbReference type="EMBL" id="FPCK01000001">
    <property type="protein sequence ID" value="SFV32807.1"/>
    <property type="molecule type" value="Genomic_DNA"/>
</dbReference>
<feature type="domain" description="GST N-terminal" evidence="1">
    <location>
        <begin position="1"/>
        <end position="81"/>
    </location>
</feature>
<dbReference type="Gene3D" id="1.20.1050.10">
    <property type="match status" value="1"/>
</dbReference>
<dbReference type="PANTHER" id="PTHR42673">
    <property type="entry name" value="MALEYLACETOACETATE ISOMERASE"/>
    <property type="match status" value="1"/>
</dbReference>
<accession>A0A1I7NDQ2</accession>
<dbReference type="SFLD" id="SFLDS00019">
    <property type="entry name" value="Glutathione_Transferase_(cytos"/>
    <property type="match status" value="1"/>
</dbReference>
<dbReference type="GO" id="GO:0006749">
    <property type="term" value="P:glutathione metabolic process"/>
    <property type="evidence" value="ECO:0007669"/>
    <property type="project" value="TreeGrafter"/>
</dbReference>
<name>A0A1I7NDQ2_9HYPH</name>
<dbReference type="SUPFAM" id="SSF52833">
    <property type="entry name" value="Thioredoxin-like"/>
    <property type="match status" value="1"/>
</dbReference>
<gene>
    <name evidence="2" type="ORF">SAMN05216456_1779</name>
</gene>
<dbReference type="Pfam" id="PF13409">
    <property type="entry name" value="GST_N_2"/>
    <property type="match status" value="1"/>
</dbReference>
<dbReference type="GO" id="GO:0016034">
    <property type="term" value="F:maleylacetoacetate isomerase activity"/>
    <property type="evidence" value="ECO:0007669"/>
    <property type="project" value="TreeGrafter"/>
</dbReference>
<dbReference type="RefSeq" id="WP_092423395.1">
    <property type="nucleotide sequence ID" value="NZ_FPCK01000001.1"/>
</dbReference>